<organism evidence="5 6">
    <name type="scientific">Xanthoceras sorbifolium</name>
    <dbReference type="NCBI Taxonomy" id="99658"/>
    <lineage>
        <taxon>Eukaryota</taxon>
        <taxon>Viridiplantae</taxon>
        <taxon>Streptophyta</taxon>
        <taxon>Embryophyta</taxon>
        <taxon>Tracheophyta</taxon>
        <taxon>Spermatophyta</taxon>
        <taxon>Magnoliopsida</taxon>
        <taxon>eudicotyledons</taxon>
        <taxon>Gunneridae</taxon>
        <taxon>Pentapetalae</taxon>
        <taxon>rosids</taxon>
        <taxon>malvids</taxon>
        <taxon>Sapindales</taxon>
        <taxon>Sapindaceae</taxon>
        <taxon>Xanthoceroideae</taxon>
        <taxon>Xanthoceras</taxon>
    </lineage>
</organism>
<keyword evidence="3" id="KW-0539">Nucleus</keyword>
<protein>
    <recommendedName>
        <fullName evidence="7">BZIP domain-containing protein</fullName>
    </recommendedName>
</protein>
<evidence type="ECO:0000256" key="4">
    <source>
        <dbReference type="SAM" id="MobiDB-lite"/>
    </source>
</evidence>
<proteinExistence type="predicted"/>
<reference evidence="5 6" key="1">
    <citation type="submission" date="2021-02" db="EMBL/GenBank/DDBJ databases">
        <title>Plant Genome Project.</title>
        <authorList>
            <person name="Zhang R.-G."/>
        </authorList>
    </citation>
    <scope>NUCLEOTIDE SEQUENCE [LARGE SCALE GENOMIC DNA]</scope>
    <source>
        <tissue evidence="5">Leaves</tissue>
    </source>
</reference>
<dbReference type="InterPro" id="IPR052483">
    <property type="entry name" value="bZIP_transcription_regulators"/>
</dbReference>
<evidence type="ECO:0000256" key="3">
    <source>
        <dbReference type="ARBA" id="ARBA00023242"/>
    </source>
</evidence>
<feature type="compositionally biased region" description="Low complexity" evidence="4">
    <location>
        <begin position="60"/>
        <end position="72"/>
    </location>
</feature>
<name>A0ABQ8H7G6_9ROSI</name>
<accession>A0ABQ8H7G6</accession>
<comment type="caution">
    <text evidence="5">The sequence shown here is derived from an EMBL/GenBank/DDBJ whole genome shotgun (WGS) entry which is preliminary data.</text>
</comment>
<feature type="region of interest" description="Disordered" evidence="4">
    <location>
        <begin position="60"/>
        <end position="82"/>
    </location>
</feature>
<keyword evidence="6" id="KW-1185">Reference proteome</keyword>
<evidence type="ECO:0008006" key="7">
    <source>
        <dbReference type="Google" id="ProtNLM"/>
    </source>
</evidence>
<keyword evidence="2" id="KW-0804">Transcription</keyword>
<dbReference type="EMBL" id="JAFEMO010000013">
    <property type="protein sequence ID" value="KAH7549858.1"/>
    <property type="molecule type" value="Genomic_DNA"/>
</dbReference>
<dbReference type="Proteomes" id="UP000827721">
    <property type="component" value="Unassembled WGS sequence"/>
</dbReference>
<evidence type="ECO:0000313" key="6">
    <source>
        <dbReference type="Proteomes" id="UP000827721"/>
    </source>
</evidence>
<gene>
    <name evidence="5" type="ORF">JRO89_XS13G0092900</name>
</gene>
<sequence>MEGMNKPNKIGHGLPPLYPYTKGKAIAYSLPISMVSSCAPPLAPSTFQIWNRPYSRNYGASSSTTDSVASSSKAPKSLHPLTSNTGIINREITLSPSLCDQALADVKFRMGRVDPNMDQKKLRRMKRQQYVIGLQRRTKALEAQIAVLRPQFSVEKDQNQSLQIENKSLNQRMAECTDDTVTKDAEIGKNEEETIRLRQFNMQEQWMPVWENGLEGLMNPSSNQSSWLDEMLYPSAIQANYGEMTEEINRLNNQIMMNQPAMEYGNGGIGTNIDYQLLNNQPGLMLGMVSEEMNRLNNQFMMNQPAMEYGNGGAETNIDNQLLNNQPGQLFGMLLDEMTVLNNQIMTNQPAAMEYGNGGAETNIGQQLLNNQRGQMLGMLIDEKNGLNDQIMMNQPATMEYGNGIAETNGHLLTNNQPGQLLGMLPDWNQLGTVQLPNPNSHMINPNMGPMVVQMPNPNSNMINPNIGEMMVQMPNPNSSMINRNMGPVFQMPIPNSNVINPNPGGTVQMPNPNFNMINSKLEDIEKFLNLDLDDANFFALLNDI</sequence>
<dbReference type="PANTHER" id="PTHR46391:SF13">
    <property type="entry name" value="ACTIVATOR OF SPOMIN LUC3"/>
    <property type="match status" value="1"/>
</dbReference>
<dbReference type="PANTHER" id="PTHR46391">
    <property type="entry name" value="BASIC LEUCINE ZIPPER 34"/>
    <property type="match status" value="1"/>
</dbReference>
<evidence type="ECO:0000313" key="5">
    <source>
        <dbReference type="EMBL" id="KAH7549858.1"/>
    </source>
</evidence>
<evidence type="ECO:0000256" key="2">
    <source>
        <dbReference type="ARBA" id="ARBA00023163"/>
    </source>
</evidence>
<evidence type="ECO:0000256" key="1">
    <source>
        <dbReference type="ARBA" id="ARBA00023015"/>
    </source>
</evidence>
<keyword evidence="1" id="KW-0805">Transcription regulation</keyword>